<sequence>MMLEKEMLKLLKQMISEDRLNHSLGVRDTAIELAKIYEIDLKKARIAGLLHDCAKGLSNNNLLKKAEKFGIVIDGVTIIVPPLLHGPVGAEFAKRKFKINDEEILNAIRIHTLGSEEMTSLEKIIFLADYIEPNRKCSGLDKLRKIARSNLDLAVRKACDRTLKFHLDNHDVIHPQTLATRNAFLRKGG</sequence>
<dbReference type="Gene3D" id="1.10.3210.10">
    <property type="entry name" value="Hypothetical protein af1432"/>
    <property type="match status" value="1"/>
</dbReference>
<keyword evidence="3" id="KW-0547">Nucleotide-binding</keyword>
<keyword evidence="9" id="KW-1185">Reference proteome</keyword>
<organism evidence="8 9">
    <name type="scientific">Selenihalanaerobacter shriftii</name>
    <dbReference type="NCBI Taxonomy" id="142842"/>
    <lineage>
        <taxon>Bacteria</taxon>
        <taxon>Bacillati</taxon>
        <taxon>Bacillota</taxon>
        <taxon>Clostridia</taxon>
        <taxon>Halanaerobiales</taxon>
        <taxon>Halobacteroidaceae</taxon>
        <taxon>Selenihalanaerobacter</taxon>
    </lineage>
</organism>
<reference evidence="9" key="1">
    <citation type="submission" date="2017-02" db="EMBL/GenBank/DDBJ databases">
        <authorList>
            <person name="Varghese N."/>
            <person name="Submissions S."/>
        </authorList>
    </citation>
    <scope>NUCLEOTIDE SEQUENCE [LARGE SCALE GENOMIC DNA]</scope>
    <source>
        <strain evidence="9">ATCC BAA-73</strain>
    </source>
</reference>
<gene>
    <name evidence="8" type="ORF">SAMN02745118_02265</name>
</gene>
<evidence type="ECO:0000256" key="5">
    <source>
        <dbReference type="ARBA" id="ARBA00023004"/>
    </source>
</evidence>
<dbReference type="InterPro" id="IPR005249">
    <property type="entry name" value="YqeK"/>
</dbReference>
<dbReference type="InterPro" id="IPR051094">
    <property type="entry name" value="Diverse_Catalytic_Enzymes"/>
</dbReference>
<dbReference type="SUPFAM" id="SSF109604">
    <property type="entry name" value="HD-domain/PDEase-like"/>
    <property type="match status" value="1"/>
</dbReference>
<evidence type="ECO:0000259" key="7">
    <source>
        <dbReference type="PROSITE" id="PS51831"/>
    </source>
</evidence>
<name>A0A1T4PPL6_9FIRM</name>
<feature type="domain" description="HD" evidence="7">
    <location>
        <begin position="19"/>
        <end position="134"/>
    </location>
</feature>
<accession>A0A1T4PPL6</accession>
<dbReference type="GO" id="GO:0000166">
    <property type="term" value="F:nucleotide binding"/>
    <property type="evidence" value="ECO:0007669"/>
    <property type="project" value="UniProtKB-KW"/>
</dbReference>
<keyword evidence="4 8" id="KW-0378">Hydrolase</keyword>
<dbReference type="InterPro" id="IPR006674">
    <property type="entry name" value="HD_domain"/>
</dbReference>
<evidence type="ECO:0000256" key="1">
    <source>
        <dbReference type="ARBA" id="ARBA00012506"/>
    </source>
</evidence>
<dbReference type="RefSeq" id="WP_234983941.1">
    <property type="nucleotide sequence ID" value="NZ_FUWM01000020.1"/>
</dbReference>
<dbReference type="Pfam" id="PF01966">
    <property type="entry name" value="HD"/>
    <property type="match status" value="1"/>
</dbReference>
<proteinExistence type="predicted"/>
<dbReference type="GO" id="GO:0046872">
    <property type="term" value="F:metal ion binding"/>
    <property type="evidence" value="ECO:0007669"/>
    <property type="project" value="UniProtKB-KW"/>
</dbReference>
<dbReference type="NCBIfam" id="TIGR00488">
    <property type="entry name" value="bis(5'-nucleosyl)-tetraphosphatase (symmetrical) YqeK"/>
    <property type="match status" value="1"/>
</dbReference>
<evidence type="ECO:0000256" key="3">
    <source>
        <dbReference type="ARBA" id="ARBA00022741"/>
    </source>
</evidence>
<dbReference type="AlphaFoldDB" id="A0A1T4PPL6"/>
<dbReference type="STRING" id="142842.SAMN02745118_02265"/>
<dbReference type="EC" id="3.6.1.41" evidence="1"/>
<dbReference type="SMART" id="SM00471">
    <property type="entry name" value="HDc"/>
    <property type="match status" value="1"/>
</dbReference>
<dbReference type="InterPro" id="IPR003607">
    <property type="entry name" value="HD/PDEase_dom"/>
</dbReference>
<keyword evidence="2" id="KW-0479">Metal-binding</keyword>
<dbReference type="GO" id="GO:0008803">
    <property type="term" value="F:bis(5'-nucleosyl)-tetraphosphatase (symmetrical) activity"/>
    <property type="evidence" value="ECO:0007669"/>
    <property type="project" value="UniProtKB-EC"/>
</dbReference>
<evidence type="ECO:0000313" key="9">
    <source>
        <dbReference type="Proteomes" id="UP000190625"/>
    </source>
</evidence>
<evidence type="ECO:0000256" key="2">
    <source>
        <dbReference type="ARBA" id="ARBA00022723"/>
    </source>
</evidence>
<protein>
    <recommendedName>
        <fullName evidence="1">bis(5'-nucleosyl)-tetraphosphatase (symmetrical)</fullName>
        <ecNumber evidence="1">3.6.1.41</ecNumber>
    </recommendedName>
</protein>
<evidence type="ECO:0000256" key="6">
    <source>
        <dbReference type="ARBA" id="ARBA00049417"/>
    </source>
</evidence>
<dbReference type="PROSITE" id="PS51831">
    <property type="entry name" value="HD"/>
    <property type="match status" value="1"/>
</dbReference>
<evidence type="ECO:0000313" key="8">
    <source>
        <dbReference type="EMBL" id="SJZ93369.1"/>
    </source>
</evidence>
<dbReference type="CDD" id="cd00077">
    <property type="entry name" value="HDc"/>
    <property type="match status" value="1"/>
</dbReference>
<comment type="catalytic activity">
    <reaction evidence="6">
        <text>P(1),P(4)-bis(5'-adenosyl) tetraphosphate + H2O = 2 ADP + 2 H(+)</text>
        <dbReference type="Rhea" id="RHEA:24252"/>
        <dbReference type="ChEBI" id="CHEBI:15377"/>
        <dbReference type="ChEBI" id="CHEBI:15378"/>
        <dbReference type="ChEBI" id="CHEBI:58141"/>
        <dbReference type="ChEBI" id="CHEBI:456216"/>
        <dbReference type="EC" id="3.6.1.41"/>
    </reaction>
</comment>
<keyword evidence="5" id="KW-0408">Iron</keyword>
<dbReference type="PANTHER" id="PTHR35795:SF1">
    <property type="entry name" value="BIS(5'-NUCLEOSYL)-TETRAPHOSPHATASE, SYMMETRICAL"/>
    <property type="match status" value="1"/>
</dbReference>
<dbReference type="EMBL" id="FUWM01000020">
    <property type="protein sequence ID" value="SJZ93369.1"/>
    <property type="molecule type" value="Genomic_DNA"/>
</dbReference>
<evidence type="ECO:0000256" key="4">
    <source>
        <dbReference type="ARBA" id="ARBA00022801"/>
    </source>
</evidence>
<dbReference type="Proteomes" id="UP000190625">
    <property type="component" value="Unassembled WGS sequence"/>
</dbReference>
<dbReference type="PANTHER" id="PTHR35795">
    <property type="entry name" value="SLR1885 PROTEIN"/>
    <property type="match status" value="1"/>
</dbReference>